<dbReference type="EMBL" id="ADZX01000366">
    <property type="protein sequence ID" value="EFK97020.1"/>
    <property type="molecule type" value="Genomic_DNA"/>
</dbReference>
<reference evidence="3" key="2">
    <citation type="journal article" date="2011" name="Microb. Ecol.">
        <title>Taxonomic and Functional Metagenomic Profiling of the Microbial Community in the Anoxic Sediment of a Sub-saline Shallow Lake (Laguna de Carrizo, Central Spain).</title>
        <authorList>
            <person name="Ferrer M."/>
            <person name="Guazzaroni M.E."/>
            <person name="Richter M."/>
            <person name="Garcia-Salamanca A."/>
            <person name="Yarza P."/>
            <person name="Suarez-Suarez A."/>
            <person name="Solano J."/>
            <person name="Alcaide M."/>
            <person name="van Dillewijn P."/>
            <person name="Molina-Henares M.A."/>
            <person name="Lopez-Cortes N."/>
            <person name="Al-Ramahi Y."/>
            <person name="Guerrero C."/>
            <person name="Acosta A."/>
            <person name="de Eugenio L.I."/>
            <person name="Martinez V."/>
            <person name="Marques S."/>
            <person name="Rojo F."/>
            <person name="Santero E."/>
            <person name="Genilloud O."/>
            <person name="Perez-Perez J."/>
            <person name="Rossello-Mora R."/>
            <person name="Ramos J.L."/>
        </authorList>
    </citation>
    <scope>NUCLEOTIDE SEQUENCE</scope>
</reference>
<feature type="domain" description="Magnesium chelatase ChlI-like catalytic" evidence="1">
    <location>
        <begin position="215"/>
        <end position="418"/>
    </location>
</feature>
<protein>
    <submittedName>
        <fullName evidence="3">Competence protein comM</fullName>
    </submittedName>
</protein>
<dbReference type="Gene3D" id="3.30.230.10">
    <property type="match status" value="1"/>
</dbReference>
<dbReference type="InterPro" id="IPR014721">
    <property type="entry name" value="Ribsml_uS5_D2-typ_fold_subgr"/>
</dbReference>
<dbReference type="InterPro" id="IPR000523">
    <property type="entry name" value="Mg_chelatse_chII-like_cat_dom"/>
</dbReference>
<dbReference type="InterPro" id="IPR025158">
    <property type="entry name" value="Mg_chelat-rel_C"/>
</dbReference>
<dbReference type="Pfam" id="PF13335">
    <property type="entry name" value="Mg_chelatase_C"/>
    <property type="match status" value="1"/>
</dbReference>
<feature type="domain" description="Mg chelatase-related protein C-terminal" evidence="2">
    <location>
        <begin position="424"/>
        <end position="515"/>
    </location>
</feature>
<proteinExistence type="predicted"/>
<dbReference type="InterPro" id="IPR027417">
    <property type="entry name" value="P-loop_NTPase"/>
</dbReference>
<reference evidence="3" key="1">
    <citation type="submission" date="2010-07" db="EMBL/GenBank/DDBJ databases">
        <authorList>
            <consortium name="CONSOLIDER consortium CSD2007-00005"/>
            <person name="Guazzaroni M.-E."/>
            <person name="Richter M."/>
            <person name="Garcia-Salamanca A."/>
            <person name="Yarza P."/>
            <person name="Ferrer M."/>
        </authorList>
    </citation>
    <scope>NUCLEOTIDE SEQUENCE</scope>
</reference>
<dbReference type="PANTHER" id="PTHR32039:SF7">
    <property type="entry name" value="COMPETENCE PROTEIN COMM"/>
    <property type="match status" value="1"/>
</dbReference>
<dbReference type="InterPro" id="IPR020568">
    <property type="entry name" value="Ribosomal_Su5_D2-typ_SF"/>
</dbReference>
<sequence length="519" mass="58088">MSKENEILPIDKEPTIINRLTCATLEGVSSKIIEVEATFTKGLPGFAVVGLASSDIQEAKERVKSALLTNNFTFPPLKITINLSPSDLKKSGTHFDLPIALLIALNKQTIQKDGLFVFGELGLDGKVKSSSMLFPTILSLKEQGVIKEAIVPKEAIEYLRFITDIKFIPVDTLSEALDVVNKEDYAYASETFEYNSKSFNAGGQKYYYDEKYEGDFFDIKGQHIAKRASLICSAGMHNFLMEGSPGCGKSMVAKRLKSVLPPLNQNEILSIAKHQFLDGQTPLFDAIRPIRSPHHTATSASIFGGGSNQARIGEVALAHNGILFFDELPHFSKNILEALREPLQDRKVHIARVNAKIEYESDIMFVGAMNPCPCGNLLSRSKQCRCSDIEIKRYQNRLSDPFLDRIDIFVTMQEVSKEDKSDITSSQIQEKVIKAFKKQKNRGQERLNGKLKEEEIEKYCLLEDEAKAVLDSAIMRFALSHRSIASIKKVARTIADLEEHEMIAKSDILEALSYRRRKS</sequence>
<name>D9PHD5_9ZZZZ</name>
<evidence type="ECO:0000313" key="3">
    <source>
        <dbReference type="EMBL" id="EFK97020.1"/>
    </source>
</evidence>
<dbReference type="SUPFAM" id="SSF54211">
    <property type="entry name" value="Ribosomal protein S5 domain 2-like"/>
    <property type="match status" value="1"/>
</dbReference>
<dbReference type="InterPro" id="IPR004482">
    <property type="entry name" value="Mg_chelat-rel"/>
</dbReference>
<evidence type="ECO:0000259" key="1">
    <source>
        <dbReference type="Pfam" id="PF01078"/>
    </source>
</evidence>
<organism evidence="3">
    <name type="scientific">sediment metagenome</name>
    <dbReference type="NCBI Taxonomy" id="749907"/>
    <lineage>
        <taxon>unclassified sequences</taxon>
        <taxon>metagenomes</taxon>
        <taxon>ecological metagenomes</taxon>
    </lineage>
</organism>
<dbReference type="InterPro" id="IPR045006">
    <property type="entry name" value="CHLI-like"/>
</dbReference>
<dbReference type="Pfam" id="PF01078">
    <property type="entry name" value="Mg_chelatase"/>
    <property type="match status" value="1"/>
</dbReference>
<dbReference type="InterPro" id="IPR025943">
    <property type="entry name" value="Sigma_54_int_dom_ATP-bd_2"/>
</dbReference>
<dbReference type="SUPFAM" id="SSF52540">
    <property type="entry name" value="P-loop containing nucleoside triphosphate hydrolases"/>
    <property type="match status" value="1"/>
</dbReference>
<dbReference type="AlphaFoldDB" id="D9PHD5"/>
<dbReference type="PANTHER" id="PTHR32039">
    <property type="entry name" value="MAGNESIUM-CHELATASE SUBUNIT CHLI"/>
    <property type="match status" value="1"/>
</dbReference>
<dbReference type="Gene3D" id="3.40.50.300">
    <property type="entry name" value="P-loop containing nucleotide triphosphate hydrolases"/>
    <property type="match status" value="1"/>
</dbReference>
<accession>D9PHD5</accession>
<evidence type="ECO:0000259" key="2">
    <source>
        <dbReference type="Pfam" id="PF13335"/>
    </source>
</evidence>
<gene>
    <name evidence="3" type="primary">comM</name>
    <name evidence="3" type="ORF">LDC_0935</name>
</gene>
<dbReference type="GO" id="GO:0005524">
    <property type="term" value="F:ATP binding"/>
    <property type="evidence" value="ECO:0007669"/>
    <property type="project" value="InterPro"/>
</dbReference>
<comment type="caution">
    <text evidence="3">The sequence shown here is derived from an EMBL/GenBank/DDBJ whole genome shotgun (WGS) entry which is preliminary data.</text>
</comment>
<dbReference type="PROSITE" id="PS00676">
    <property type="entry name" value="SIGMA54_INTERACT_2"/>
    <property type="match status" value="1"/>
</dbReference>
<dbReference type="NCBIfam" id="TIGR00368">
    <property type="entry name" value="YifB family Mg chelatase-like AAA ATPase"/>
    <property type="match status" value="1"/>
</dbReference>
<dbReference type="Pfam" id="PF13541">
    <property type="entry name" value="ChlI"/>
    <property type="match status" value="1"/>
</dbReference>